<dbReference type="AlphaFoldDB" id="A0A9D3YWF3"/>
<keyword evidence="3" id="KW-0862">Zinc</keyword>
<evidence type="ECO:0000256" key="1">
    <source>
        <dbReference type="ARBA" id="ARBA00022723"/>
    </source>
</evidence>
<dbReference type="GO" id="GO:0008270">
    <property type="term" value="F:zinc ion binding"/>
    <property type="evidence" value="ECO:0007669"/>
    <property type="project" value="UniProtKB-KW"/>
</dbReference>
<dbReference type="SUPFAM" id="SSF57903">
    <property type="entry name" value="FYVE/PHD zinc finger"/>
    <property type="match status" value="1"/>
</dbReference>
<name>A0A9D3YWF3_DREPO</name>
<feature type="compositionally biased region" description="Polar residues" evidence="4">
    <location>
        <begin position="194"/>
        <end position="203"/>
    </location>
</feature>
<evidence type="ECO:0000313" key="5">
    <source>
        <dbReference type="EMBL" id="KAH3705388.1"/>
    </source>
</evidence>
<dbReference type="Proteomes" id="UP000828390">
    <property type="component" value="Unassembled WGS sequence"/>
</dbReference>
<organism evidence="5 6">
    <name type="scientific">Dreissena polymorpha</name>
    <name type="common">Zebra mussel</name>
    <name type="synonym">Mytilus polymorpha</name>
    <dbReference type="NCBI Taxonomy" id="45954"/>
    <lineage>
        <taxon>Eukaryota</taxon>
        <taxon>Metazoa</taxon>
        <taxon>Spiralia</taxon>
        <taxon>Lophotrochozoa</taxon>
        <taxon>Mollusca</taxon>
        <taxon>Bivalvia</taxon>
        <taxon>Autobranchia</taxon>
        <taxon>Heteroconchia</taxon>
        <taxon>Euheterodonta</taxon>
        <taxon>Imparidentia</taxon>
        <taxon>Neoheterodontei</taxon>
        <taxon>Myida</taxon>
        <taxon>Dreissenoidea</taxon>
        <taxon>Dreissenidae</taxon>
        <taxon>Dreissena</taxon>
    </lineage>
</organism>
<dbReference type="CDD" id="cd15517">
    <property type="entry name" value="PHD_TCF19_like"/>
    <property type="match status" value="1"/>
</dbReference>
<protein>
    <recommendedName>
        <fullName evidence="7">PHD-type domain-containing protein</fullName>
    </recommendedName>
</protein>
<evidence type="ECO:0000256" key="3">
    <source>
        <dbReference type="ARBA" id="ARBA00022833"/>
    </source>
</evidence>
<dbReference type="InterPro" id="IPR011011">
    <property type="entry name" value="Znf_FYVE_PHD"/>
</dbReference>
<reference evidence="5" key="2">
    <citation type="submission" date="2020-11" db="EMBL/GenBank/DDBJ databases">
        <authorList>
            <person name="McCartney M.A."/>
            <person name="Auch B."/>
            <person name="Kono T."/>
            <person name="Mallez S."/>
            <person name="Becker A."/>
            <person name="Gohl D.M."/>
            <person name="Silverstein K.A.T."/>
            <person name="Koren S."/>
            <person name="Bechman K.B."/>
            <person name="Herman A."/>
            <person name="Abrahante J.E."/>
            <person name="Garbe J."/>
        </authorList>
    </citation>
    <scope>NUCLEOTIDE SEQUENCE</scope>
    <source>
        <strain evidence="5">Duluth1</strain>
        <tissue evidence="5">Whole animal</tissue>
    </source>
</reference>
<sequence length="203" mass="23013">MADELCISCDQIVSPRQHAITCDLCDRWQHRTCDTGISAKEYHQVRKAQLELHFICRPCHRQTIDPEALEETGYTEPMPEPTAKPVQEEPMPEPTTEPVLEEPMSEPTAEPVQEEPMPEPTTEPVLEEPMSEPTEEPVQEEPMPEPTAEPVQEESMPEPTAEPVQEEPMQVDAHFDKSFDVNHRVADDPEEPQDTSLNAEPDL</sequence>
<evidence type="ECO:0000313" key="6">
    <source>
        <dbReference type="Proteomes" id="UP000828390"/>
    </source>
</evidence>
<keyword evidence="1" id="KW-0479">Metal-binding</keyword>
<dbReference type="PROSITE" id="PS01359">
    <property type="entry name" value="ZF_PHD_1"/>
    <property type="match status" value="1"/>
</dbReference>
<proteinExistence type="predicted"/>
<feature type="region of interest" description="Disordered" evidence="4">
    <location>
        <begin position="71"/>
        <end position="203"/>
    </location>
</feature>
<feature type="compositionally biased region" description="Basic and acidic residues" evidence="4">
    <location>
        <begin position="173"/>
        <end position="187"/>
    </location>
</feature>
<dbReference type="Gene3D" id="3.30.40.10">
    <property type="entry name" value="Zinc/RING finger domain, C3HC4 (zinc finger)"/>
    <property type="match status" value="1"/>
</dbReference>
<reference evidence="5" key="1">
    <citation type="journal article" date="2019" name="bioRxiv">
        <title>The Genome of the Zebra Mussel, Dreissena polymorpha: A Resource for Invasive Species Research.</title>
        <authorList>
            <person name="McCartney M.A."/>
            <person name="Auch B."/>
            <person name="Kono T."/>
            <person name="Mallez S."/>
            <person name="Zhang Y."/>
            <person name="Obille A."/>
            <person name="Becker A."/>
            <person name="Abrahante J.E."/>
            <person name="Garbe J."/>
            <person name="Badalamenti J.P."/>
            <person name="Herman A."/>
            <person name="Mangelson H."/>
            <person name="Liachko I."/>
            <person name="Sullivan S."/>
            <person name="Sone E.D."/>
            <person name="Koren S."/>
            <person name="Silverstein K.A.T."/>
            <person name="Beckman K.B."/>
            <person name="Gohl D.M."/>
        </authorList>
    </citation>
    <scope>NUCLEOTIDE SEQUENCE</scope>
    <source>
        <strain evidence="5">Duluth1</strain>
        <tissue evidence="5">Whole animal</tissue>
    </source>
</reference>
<dbReference type="InterPro" id="IPR013083">
    <property type="entry name" value="Znf_RING/FYVE/PHD"/>
</dbReference>
<evidence type="ECO:0000256" key="4">
    <source>
        <dbReference type="SAM" id="MobiDB-lite"/>
    </source>
</evidence>
<dbReference type="EMBL" id="JAIWYP010000015">
    <property type="protein sequence ID" value="KAH3705388.1"/>
    <property type="molecule type" value="Genomic_DNA"/>
</dbReference>
<feature type="compositionally biased region" description="Acidic residues" evidence="4">
    <location>
        <begin position="125"/>
        <end position="143"/>
    </location>
</feature>
<gene>
    <name evidence="5" type="ORF">DPMN_080459</name>
</gene>
<evidence type="ECO:0000256" key="2">
    <source>
        <dbReference type="ARBA" id="ARBA00022771"/>
    </source>
</evidence>
<keyword evidence="6" id="KW-1185">Reference proteome</keyword>
<keyword evidence="2" id="KW-0863">Zinc-finger</keyword>
<accession>A0A9D3YWF3</accession>
<evidence type="ECO:0008006" key="7">
    <source>
        <dbReference type="Google" id="ProtNLM"/>
    </source>
</evidence>
<dbReference type="InterPro" id="IPR019786">
    <property type="entry name" value="Zinc_finger_PHD-type_CS"/>
</dbReference>
<comment type="caution">
    <text evidence="5">The sequence shown here is derived from an EMBL/GenBank/DDBJ whole genome shotgun (WGS) entry which is preliminary data.</text>
</comment>